<evidence type="ECO:0000259" key="1">
    <source>
        <dbReference type="Pfam" id="PF06983"/>
    </source>
</evidence>
<dbReference type="PIRSF" id="PIRSF021700">
    <property type="entry name" value="3_dmu_93_MTrfase"/>
    <property type="match status" value="1"/>
</dbReference>
<organism evidence="2 3">
    <name type="scientific">Anaerotalea alkaliphila</name>
    <dbReference type="NCBI Taxonomy" id="2662126"/>
    <lineage>
        <taxon>Bacteria</taxon>
        <taxon>Bacillati</taxon>
        <taxon>Bacillota</taxon>
        <taxon>Clostridia</taxon>
        <taxon>Eubacteriales</taxon>
        <taxon>Anaerotalea</taxon>
    </lineage>
</organism>
<dbReference type="Proteomes" id="UP000461585">
    <property type="component" value="Unassembled WGS sequence"/>
</dbReference>
<dbReference type="InterPro" id="IPR028973">
    <property type="entry name" value="PhnB-like"/>
</dbReference>
<dbReference type="SUPFAM" id="SSF54593">
    <property type="entry name" value="Glyoxalase/Bleomycin resistance protein/Dihydroxybiphenyl dioxygenase"/>
    <property type="match status" value="2"/>
</dbReference>
<proteinExistence type="predicted"/>
<keyword evidence="3" id="KW-1185">Reference proteome</keyword>
<protein>
    <submittedName>
        <fullName evidence="2">VOC family protein</fullName>
    </submittedName>
</protein>
<name>A0A7X5KPM6_9FIRM</name>
<dbReference type="RefSeq" id="WP_162371093.1">
    <property type="nucleotide sequence ID" value="NZ_JAAEEH010000036.1"/>
</dbReference>
<dbReference type="Gene3D" id="3.30.720.110">
    <property type="match status" value="1"/>
</dbReference>
<feature type="domain" description="PhnB-like" evidence="1">
    <location>
        <begin position="137"/>
        <end position="257"/>
    </location>
</feature>
<dbReference type="CDD" id="cd06588">
    <property type="entry name" value="PhnB_like"/>
    <property type="match status" value="2"/>
</dbReference>
<feature type="domain" description="PhnB-like" evidence="1">
    <location>
        <begin position="4"/>
        <end position="130"/>
    </location>
</feature>
<dbReference type="Gene3D" id="3.30.720.100">
    <property type="match status" value="1"/>
</dbReference>
<accession>A0A7X5KPM6</accession>
<reference evidence="2 3" key="1">
    <citation type="submission" date="2020-01" db="EMBL/GenBank/DDBJ databases">
        <title>Anaeroalcalibacter tamaniensis gen. nov., sp. nov., moderately halophilic strictly anaerobic fermenter bacterium from mud volcano of Taman peninsula.</title>
        <authorList>
            <person name="Frolova A."/>
            <person name="Merkel A.Y."/>
            <person name="Slobodkin A.I."/>
        </authorList>
    </citation>
    <scope>NUCLEOTIDE SEQUENCE [LARGE SCALE GENOMIC DNA]</scope>
    <source>
        <strain evidence="2 3">F-3ap</strain>
    </source>
</reference>
<gene>
    <name evidence="2" type="ORF">GXN74_11540</name>
</gene>
<dbReference type="InterPro" id="IPR027259">
    <property type="entry name" value="MTase_demethylubiq_bac"/>
</dbReference>
<evidence type="ECO:0000313" key="3">
    <source>
        <dbReference type="Proteomes" id="UP000461585"/>
    </source>
</evidence>
<dbReference type="PIRSF" id="PIRSF500687">
    <property type="entry name" value="MTase_demethylubiq_bact"/>
    <property type="match status" value="1"/>
</dbReference>
<evidence type="ECO:0000313" key="2">
    <source>
        <dbReference type="EMBL" id="NDL68372.1"/>
    </source>
</evidence>
<dbReference type="InterPro" id="IPR009725">
    <property type="entry name" value="3_dmu_93_MTrfase"/>
</dbReference>
<dbReference type="InterPro" id="IPR029068">
    <property type="entry name" value="Glyas_Bleomycin-R_OHBP_Dase"/>
</dbReference>
<dbReference type="Gene3D" id="3.10.180.10">
    <property type="entry name" value="2,3-Dihydroxybiphenyl 1,2-Dioxygenase, domain 1"/>
    <property type="match status" value="1"/>
</dbReference>
<sequence length="299" mass="32809">MGNKIIPHLWYDDQAEEAAGFYAGLFEDGRILHVARYGPAAAQVSGRPEGSVMTVSFQLAGQSFMALNAGPMFSFTPAISFFVDCGSEEEIEDLWAGLGQDGTVLMELGEYPFSRRFGWVQDRYGVSWQLNLDGGGQKITPFLLFTGEQQGRAEEAMKLYVSLFQEAGILQVVRHGPEQGEEEGTVLTGSFTLEGQKFMAMDSGLEHPFTFTPAVSLLVNCAGQGEVDLLWNGLGEGGALEECGWLRDRFGVSWQIVPAVLDRMMEDPDPVARERVMEALLKMGKLDEALLKKAYGGEL</sequence>
<dbReference type="AlphaFoldDB" id="A0A7X5KPM6"/>
<dbReference type="Pfam" id="PF06983">
    <property type="entry name" value="3-dmu-9_3-mt"/>
    <property type="match status" value="2"/>
</dbReference>
<dbReference type="PANTHER" id="PTHR33990">
    <property type="entry name" value="PROTEIN YJDN-RELATED"/>
    <property type="match status" value="1"/>
</dbReference>
<comment type="caution">
    <text evidence="2">The sequence shown here is derived from an EMBL/GenBank/DDBJ whole genome shotgun (WGS) entry which is preliminary data.</text>
</comment>
<dbReference type="EMBL" id="JAAEEH010000036">
    <property type="protein sequence ID" value="NDL68372.1"/>
    <property type="molecule type" value="Genomic_DNA"/>
</dbReference>
<dbReference type="PANTHER" id="PTHR33990:SF4">
    <property type="entry name" value="PHNB-LIKE DOMAIN-CONTAINING PROTEIN"/>
    <property type="match status" value="1"/>
</dbReference>